<evidence type="ECO:0000256" key="5">
    <source>
        <dbReference type="ARBA" id="ARBA00022741"/>
    </source>
</evidence>
<dbReference type="EMBL" id="LSSK01000079">
    <property type="protein sequence ID" value="OMH85448.1"/>
    <property type="molecule type" value="Genomic_DNA"/>
</dbReference>
<dbReference type="InterPro" id="IPR050236">
    <property type="entry name" value="Ser_Thr_kinase_AGC"/>
</dbReference>
<evidence type="ECO:0000256" key="4">
    <source>
        <dbReference type="ARBA" id="ARBA00022679"/>
    </source>
</evidence>
<keyword evidence="2" id="KW-0723">Serine/threonine-protein kinase</keyword>
<feature type="compositionally biased region" description="Basic residues" evidence="11">
    <location>
        <begin position="650"/>
        <end position="665"/>
    </location>
</feature>
<evidence type="ECO:0000256" key="2">
    <source>
        <dbReference type="ARBA" id="ARBA00022527"/>
    </source>
</evidence>
<keyword evidence="3" id="KW-0597">Phosphoprotein</keyword>
<dbReference type="Pfam" id="PF00069">
    <property type="entry name" value="Pkinase"/>
    <property type="match status" value="1"/>
</dbReference>
<evidence type="ECO:0000313" key="14">
    <source>
        <dbReference type="Proteomes" id="UP000188320"/>
    </source>
</evidence>
<dbReference type="Gene3D" id="1.10.510.10">
    <property type="entry name" value="Transferase(Phosphotransferase) domain 1"/>
    <property type="match status" value="1"/>
</dbReference>
<accession>A0A1R1PWW7</accession>
<comment type="catalytic activity">
    <reaction evidence="9">
        <text>L-seryl-[protein] + ATP = O-phospho-L-seryl-[protein] + ADP + H(+)</text>
        <dbReference type="Rhea" id="RHEA:17989"/>
        <dbReference type="Rhea" id="RHEA-COMP:9863"/>
        <dbReference type="Rhea" id="RHEA-COMP:11604"/>
        <dbReference type="ChEBI" id="CHEBI:15378"/>
        <dbReference type="ChEBI" id="CHEBI:29999"/>
        <dbReference type="ChEBI" id="CHEBI:30616"/>
        <dbReference type="ChEBI" id="CHEBI:83421"/>
        <dbReference type="ChEBI" id="CHEBI:456216"/>
        <dbReference type="EC" id="2.7.11.1"/>
    </reaction>
</comment>
<dbReference type="EC" id="2.7.11.1" evidence="1"/>
<keyword evidence="4" id="KW-0808">Transferase</keyword>
<feature type="compositionally biased region" description="Low complexity" evidence="11">
    <location>
        <begin position="602"/>
        <end position="611"/>
    </location>
</feature>
<evidence type="ECO:0000256" key="7">
    <source>
        <dbReference type="ARBA" id="ARBA00022840"/>
    </source>
</evidence>
<dbReference type="OrthoDB" id="347657at2759"/>
<keyword evidence="14" id="KW-1185">Reference proteome</keyword>
<dbReference type="SUPFAM" id="SSF56112">
    <property type="entry name" value="Protein kinase-like (PK-like)"/>
    <property type="match status" value="1"/>
</dbReference>
<feature type="region of interest" description="Disordered" evidence="11">
    <location>
        <begin position="29"/>
        <end position="53"/>
    </location>
</feature>
<comment type="caution">
    <text evidence="13">The sequence shown here is derived from an EMBL/GenBank/DDBJ whole genome shotgun (WGS) entry which is preliminary data.</text>
</comment>
<dbReference type="PROSITE" id="PS00108">
    <property type="entry name" value="PROTEIN_KINASE_ST"/>
    <property type="match status" value="1"/>
</dbReference>
<reference evidence="14" key="1">
    <citation type="submission" date="2017-01" db="EMBL/GenBank/DDBJ databases">
        <authorList>
            <person name="Wang Y."/>
            <person name="White M."/>
            <person name="Kvist S."/>
            <person name="Moncalvo J.-M."/>
        </authorList>
    </citation>
    <scope>NUCLEOTIDE SEQUENCE [LARGE SCALE GENOMIC DNA]</scope>
    <source>
        <strain evidence="14">COL-18-3</strain>
    </source>
</reference>
<evidence type="ECO:0000256" key="6">
    <source>
        <dbReference type="ARBA" id="ARBA00022777"/>
    </source>
</evidence>
<dbReference type="FunFam" id="3.30.200.20:FF:000042">
    <property type="entry name" value="Aurora kinase A"/>
    <property type="match status" value="1"/>
</dbReference>
<dbReference type="GO" id="GO:0035556">
    <property type="term" value="P:intracellular signal transduction"/>
    <property type="evidence" value="ECO:0007669"/>
    <property type="project" value="TreeGrafter"/>
</dbReference>
<name>A0A1R1PWW7_ZANCU</name>
<organism evidence="13 14">
    <name type="scientific">Zancudomyces culisetae</name>
    <name type="common">Gut fungus</name>
    <name type="synonym">Smittium culisetae</name>
    <dbReference type="NCBI Taxonomy" id="1213189"/>
    <lineage>
        <taxon>Eukaryota</taxon>
        <taxon>Fungi</taxon>
        <taxon>Fungi incertae sedis</taxon>
        <taxon>Zoopagomycota</taxon>
        <taxon>Kickxellomycotina</taxon>
        <taxon>Harpellomycetes</taxon>
        <taxon>Harpellales</taxon>
        <taxon>Legeriomycetaceae</taxon>
        <taxon>Zancudomyces</taxon>
    </lineage>
</organism>
<dbReference type="InterPro" id="IPR008271">
    <property type="entry name" value="Ser/Thr_kinase_AS"/>
</dbReference>
<sequence length="736" mass="84230">MENMFIEETKKIDIRKDNKSERYQETLESFKNQTSKNQQGSEINSTGTTEDVERSHTDFKNVLDNHFRINTFLGSTGFLEYNIKTGMVDLKNKNEAGVEGAPGKNGERIPDKSIPAIEPNIPETVSKRKEKKKITDFYLGRIVGEGSFSQVFEATEIASNKVYAAKVIDKRQIVKVQMAKYIRIEQEALERLDHPLIIKLNYTIQDPLKVYFILEMVENGDLLLHIRREGKLNEDKARFYLAQLVLAIEYMHKNNVVHRDLKPENILVREDGRILVTDFGSCKLIDKAGEEESVARKGSFVGTPEYVTPELLESRETGKEADYWALGCVAYYLMTGRHPFKGVDVHATYEKITNLNYEIPRGLSIQAVRFIHLLLSTPASKRLGSSSHLGIGEIKSHEFFKKVDWKMINNVVYGILNSPINRIIEKKVGVSSMGVENVADRNTFNNPNRQKSPMIPPRSKKIAGKYVPMSESKPRAVLTNKVYKNNGEKSSHVNYAHEYNGDDESEAERVRIKLRRSRAYSSDKQRYIKPNRPSKNMSFGGSRMDLGNPITPLTSERAVLNIRVKGDLSYEDLLLNVNKDNGYNFQQPLQQQRLQKPRKLYQPKQNQQYQQRRASRFQHETKEPFIGDGDSDSDSDNDNDNDNEEDNYRKYRARNTRSGRYRKKGAVGGGGANASLGGGRNKNEYIIEYQMPVKPSYYFQNHNTEAMISRPRVIRRKGVVERGVSSIRSILCCCKH</sequence>
<evidence type="ECO:0000256" key="10">
    <source>
        <dbReference type="PROSITE-ProRule" id="PRU10141"/>
    </source>
</evidence>
<feature type="region of interest" description="Disordered" evidence="11">
    <location>
        <begin position="591"/>
        <end position="671"/>
    </location>
</feature>
<dbReference type="PANTHER" id="PTHR24356">
    <property type="entry name" value="SERINE/THREONINE-PROTEIN KINASE"/>
    <property type="match status" value="1"/>
</dbReference>
<feature type="compositionally biased region" description="Polar residues" evidence="11">
    <location>
        <begin position="29"/>
        <end position="49"/>
    </location>
</feature>
<evidence type="ECO:0000259" key="12">
    <source>
        <dbReference type="PROSITE" id="PS50011"/>
    </source>
</evidence>
<dbReference type="FunFam" id="1.10.510.10:FF:000048">
    <property type="entry name" value="Protein kinase C"/>
    <property type="match status" value="1"/>
</dbReference>
<keyword evidence="7 10" id="KW-0067">ATP-binding</keyword>
<evidence type="ECO:0000256" key="3">
    <source>
        <dbReference type="ARBA" id="ARBA00022553"/>
    </source>
</evidence>
<protein>
    <recommendedName>
        <fullName evidence="1">non-specific serine/threonine protein kinase</fullName>
        <ecNumber evidence="1">2.7.11.1</ecNumber>
    </recommendedName>
</protein>
<dbReference type="Gene3D" id="3.30.200.20">
    <property type="entry name" value="Phosphorylase Kinase, domain 1"/>
    <property type="match status" value="1"/>
</dbReference>
<dbReference type="PANTHER" id="PTHR24356:SF163">
    <property type="entry name" value="3-PHOSPHOINOSITIDE-DEPENDENT PROTEIN KINASE 1-RELATED"/>
    <property type="match status" value="1"/>
</dbReference>
<dbReference type="InterPro" id="IPR011009">
    <property type="entry name" value="Kinase-like_dom_sf"/>
</dbReference>
<dbReference type="GO" id="GO:0005524">
    <property type="term" value="F:ATP binding"/>
    <property type="evidence" value="ECO:0007669"/>
    <property type="project" value="UniProtKB-UniRule"/>
</dbReference>
<dbReference type="InterPro" id="IPR000719">
    <property type="entry name" value="Prot_kinase_dom"/>
</dbReference>
<dbReference type="SMART" id="SM00220">
    <property type="entry name" value="S_TKc"/>
    <property type="match status" value="1"/>
</dbReference>
<feature type="binding site" evidence="10">
    <location>
        <position position="166"/>
    </location>
    <ligand>
        <name>ATP</name>
        <dbReference type="ChEBI" id="CHEBI:30616"/>
    </ligand>
</feature>
<feature type="region of interest" description="Disordered" evidence="11">
    <location>
        <begin position="441"/>
        <end position="460"/>
    </location>
</feature>
<evidence type="ECO:0000256" key="1">
    <source>
        <dbReference type="ARBA" id="ARBA00012513"/>
    </source>
</evidence>
<keyword evidence="5 10" id="KW-0547">Nucleotide-binding</keyword>
<feature type="compositionally biased region" description="Acidic residues" evidence="11">
    <location>
        <begin position="629"/>
        <end position="645"/>
    </location>
</feature>
<keyword evidence="6 13" id="KW-0418">Kinase</keyword>
<gene>
    <name evidence="13" type="ORF">AX774_g1000</name>
</gene>
<proteinExistence type="predicted"/>
<evidence type="ECO:0000256" key="9">
    <source>
        <dbReference type="ARBA" id="ARBA00048679"/>
    </source>
</evidence>
<feature type="domain" description="Protein kinase" evidence="12">
    <location>
        <begin position="137"/>
        <end position="400"/>
    </location>
</feature>
<dbReference type="InterPro" id="IPR017441">
    <property type="entry name" value="Protein_kinase_ATP_BS"/>
</dbReference>
<dbReference type="AlphaFoldDB" id="A0A1R1PWW7"/>
<dbReference type="PROSITE" id="PS00107">
    <property type="entry name" value="PROTEIN_KINASE_ATP"/>
    <property type="match status" value="1"/>
</dbReference>
<feature type="region of interest" description="Disordered" evidence="11">
    <location>
        <begin position="521"/>
        <end position="543"/>
    </location>
</feature>
<dbReference type="Proteomes" id="UP000188320">
    <property type="component" value="Unassembled WGS sequence"/>
</dbReference>
<comment type="catalytic activity">
    <reaction evidence="8">
        <text>L-threonyl-[protein] + ATP = O-phospho-L-threonyl-[protein] + ADP + H(+)</text>
        <dbReference type="Rhea" id="RHEA:46608"/>
        <dbReference type="Rhea" id="RHEA-COMP:11060"/>
        <dbReference type="Rhea" id="RHEA-COMP:11605"/>
        <dbReference type="ChEBI" id="CHEBI:15378"/>
        <dbReference type="ChEBI" id="CHEBI:30013"/>
        <dbReference type="ChEBI" id="CHEBI:30616"/>
        <dbReference type="ChEBI" id="CHEBI:61977"/>
        <dbReference type="ChEBI" id="CHEBI:456216"/>
        <dbReference type="EC" id="2.7.11.1"/>
    </reaction>
</comment>
<evidence type="ECO:0000256" key="11">
    <source>
        <dbReference type="SAM" id="MobiDB-lite"/>
    </source>
</evidence>
<feature type="compositionally biased region" description="Polar residues" evidence="11">
    <location>
        <begin position="441"/>
        <end position="451"/>
    </location>
</feature>
<evidence type="ECO:0000256" key="8">
    <source>
        <dbReference type="ARBA" id="ARBA00047899"/>
    </source>
</evidence>
<dbReference type="PROSITE" id="PS50011">
    <property type="entry name" value="PROTEIN_KINASE_DOM"/>
    <property type="match status" value="1"/>
</dbReference>
<dbReference type="GO" id="GO:0004674">
    <property type="term" value="F:protein serine/threonine kinase activity"/>
    <property type="evidence" value="ECO:0007669"/>
    <property type="project" value="UniProtKB-KW"/>
</dbReference>
<evidence type="ECO:0000313" key="13">
    <source>
        <dbReference type="EMBL" id="OMH85448.1"/>
    </source>
</evidence>